<dbReference type="SMART" id="SM00382">
    <property type="entry name" value="AAA"/>
    <property type="match status" value="1"/>
</dbReference>
<dbReference type="PROSITE" id="PS00211">
    <property type="entry name" value="ABC_TRANSPORTER_1"/>
    <property type="match status" value="1"/>
</dbReference>
<keyword evidence="2" id="KW-0813">Transport</keyword>
<dbReference type="GO" id="GO:0005524">
    <property type="term" value="F:ATP binding"/>
    <property type="evidence" value="ECO:0007669"/>
    <property type="project" value="UniProtKB-KW"/>
</dbReference>
<dbReference type="CDD" id="cd03230">
    <property type="entry name" value="ABC_DR_subfamily_A"/>
    <property type="match status" value="1"/>
</dbReference>
<evidence type="ECO:0000313" key="7">
    <source>
        <dbReference type="EMBL" id="NGY05814.1"/>
    </source>
</evidence>
<reference evidence="7 8" key="1">
    <citation type="journal article" date="2014" name="Int. J. Syst. Evol. Microbiol.">
        <title>Solimonas terrae sp. nov., isolated from soil.</title>
        <authorList>
            <person name="Kim S.J."/>
            <person name="Moon J.Y."/>
            <person name="Weon H.Y."/>
            <person name="Ahn J.H."/>
            <person name="Chen W.M."/>
            <person name="Kwon S.W."/>
        </authorList>
    </citation>
    <scope>NUCLEOTIDE SEQUENCE [LARGE SCALE GENOMIC DNA]</scope>
    <source>
        <strain evidence="7 8">KIS83-12</strain>
    </source>
</reference>
<dbReference type="RefSeq" id="WP_166258072.1">
    <property type="nucleotide sequence ID" value="NZ_JAAMOW010000007.1"/>
</dbReference>
<dbReference type="PANTHER" id="PTHR42711">
    <property type="entry name" value="ABC TRANSPORTER ATP-BINDING PROTEIN"/>
    <property type="match status" value="1"/>
</dbReference>
<dbReference type="InterPro" id="IPR003593">
    <property type="entry name" value="AAA+_ATPase"/>
</dbReference>
<evidence type="ECO:0000259" key="6">
    <source>
        <dbReference type="PROSITE" id="PS50893"/>
    </source>
</evidence>
<dbReference type="EMBL" id="JAAMOW010000007">
    <property type="protein sequence ID" value="NGY05814.1"/>
    <property type="molecule type" value="Genomic_DNA"/>
</dbReference>
<dbReference type="PANTHER" id="PTHR42711:SF5">
    <property type="entry name" value="ABC TRANSPORTER ATP-BINDING PROTEIN NATA"/>
    <property type="match status" value="1"/>
</dbReference>
<evidence type="ECO:0000256" key="1">
    <source>
        <dbReference type="ARBA" id="ARBA00005417"/>
    </source>
</evidence>
<dbReference type="InterPro" id="IPR050763">
    <property type="entry name" value="ABC_transporter_ATP-binding"/>
</dbReference>
<name>A0A6M2BTW0_9GAMM</name>
<dbReference type="InterPro" id="IPR003439">
    <property type="entry name" value="ABC_transporter-like_ATP-bd"/>
</dbReference>
<evidence type="ECO:0000256" key="4">
    <source>
        <dbReference type="ARBA" id="ARBA00022741"/>
    </source>
</evidence>
<dbReference type="Gene3D" id="3.40.50.300">
    <property type="entry name" value="P-loop containing nucleotide triphosphate hydrolases"/>
    <property type="match status" value="1"/>
</dbReference>
<dbReference type="SUPFAM" id="SSF52540">
    <property type="entry name" value="P-loop containing nucleoside triphosphate hydrolases"/>
    <property type="match status" value="1"/>
</dbReference>
<sequence length="323" mass="35198">MTSTSAPTAAAPASAIEIRGIRKRYGALEALRGVSFDIRRGEFFALLGPNGAGKSTLISIISGLVHASEGSVSVLGHDTVRDYRAARRRLGVVPQELVFDPFFKVRDMLRIQAGYYGCGKEVWPWIDEMLERLDLSAKANVSMRALSGGMKRRVLIAQALVHKPPVVILDEPTAGVDVELRRTTWAFMSDLHRQGTTVVLTTHYLEEAQELCSRIAILDRGSVAVIEPTQHLLARHPYRFLRIKLVDGAQLPEGLMPLVTGEVNGALELKLETSRNPIGGVFDALRTAGIGIEDVHTREPDLEDIFIELTGHPVGAVAAGAPK</sequence>
<dbReference type="Proteomes" id="UP000472676">
    <property type="component" value="Unassembled WGS sequence"/>
</dbReference>
<organism evidence="7 8">
    <name type="scientific">Solimonas terrae</name>
    <dbReference type="NCBI Taxonomy" id="1396819"/>
    <lineage>
        <taxon>Bacteria</taxon>
        <taxon>Pseudomonadati</taxon>
        <taxon>Pseudomonadota</taxon>
        <taxon>Gammaproteobacteria</taxon>
        <taxon>Nevskiales</taxon>
        <taxon>Nevskiaceae</taxon>
        <taxon>Solimonas</taxon>
    </lineage>
</organism>
<dbReference type="Pfam" id="PF00005">
    <property type="entry name" value="ABC_tran"/>
    <property type="match status" value="1"/>
</dbReference>
<accession>A0A6M2BTW0</accession>
<keyword evidence="8" id="KW-1185">Reference proteome</keyword>
<keyword evidence="4" id="KW-0547">Nucleotide-binding</keyword>
<comment type="caution">
    <text evidence="7">The sequence shown here is derived from an EMBL/GenBank/DDBJ whole genome shotgun (WGS) entry which is preliminary data.</text>
</comment>
<protein>
    <submittedName>
        <fullName evidence="7">ABC transporter ATP-binding protein</fullName>
    </submittedName>
</protein>
<keyword evidence="3" id="KW-0536">Nodulation</keyword>
<feature type="domain" description="ABC transporter" evidence="6">
    <location>
        <begin position="16"/>
        <end position="245"/>
    </location>
</feature>
<evidence type="ECO:0000313" key="8">
    <source>
        <dbReference type="Proteomes" id="UP000472676"/>
    </source>
</evidence>
<gene>
    <name evidence="7" type="ORF">G7Y85_13660</name>
</gene>
<evidence type="ECO:0000256" key="5">
    <source>
        <dbReference type="ARBA" id="ARBA00022840"/>
    </source>
</evidence>
<dbReference type="GO" id="GO:0016887">
    <property type="term" value="F:ATP hydrolysis activity"/>
    <property type="evidence" value="ECO:0007669"/>
    <property type="project" value="InterPro"/>
</dbReference>
<evidence type="ECO:0000256" key="3">
    <source>
        <dbReference type="ARBA" id="ARBA00022458"/>
    </source>
</evidence>
<keyword evidence="5 7" id="KW-0067">ATP-binding</keyword>
<evidence type="ECO:0000256" key="2">
    <source>
        <dbReference type="ARBA" id="ARBA00022448"/>
    </source>
</evidence>
<dbReference type="InterPro" id="IPR027417">
    <property type="entry name" value="P-loop_NTPase"/>
</dbReference>
<comment type="similarity">
    <text evidence="1">Belongs to the ABC transporter superfamily.</text>
</comment>
<dbReference type="AlphaFoldDB" id="A0A6M2BTW0"/>
<proteinExistence type="inferred from homology"/>
<dbReference type="InterPro" id="IPR017871">
    <property type="entry name" value="ABC_transporter-like_CS"/>
</dbReference>
<dbReference type="PROSITE" id="PS50893">
    <property type="entry name" value="ABC_TRANSPORTER_2"/>
    <property type="match status" value="1"/>
</dbReference>